<dbReference type="EMBL" id="JAGMWT010000003">
    <property type="protein sequence ID" value="KAH7132376.1"/>
    <property type="molecule type" value="Genomic_DNA"/>
</dbReference>
<dbReference type="PANTHER" id="PTHR23502:SF26">
    <property type="entry name" value="MAJOR FACILITATOR SUPERFAMILY (MFS) PROFILE DOMAIN-CONTAINING PROTEIN"/>
    <property type="match status" value="1"/>
</dbReference>
<feature type="compositionally biased region" description="Basic and acidic residues" evidence="5">
    <location>
        <begin position="62"/>
        <end position="77"/>
    </location>
</feature>
<evidence type="ECO:0000256" key="5">
    <source>
        <dbReference type="SAM" id="MobiDB-lite"/>
    </source>
</evidence>
<sequence length="629" mass="69773">MSLYEPSVRSSRWSLSQRLSRPFTTLEGWREIGLGVYAMSNNIRIFSIRHQFDPDQYRDEQTSHVTHEDSRISRRSDIPPVPSIPRSHSLHSSGKPSMIAPVAAPITIIPPSAARRSQFDRWDEKGMVSVDIRSGPFDYPYHVYSYRKKWLLVGIVTVVAIVAGLTPSMYLPSLNTIARDFKMSLDSVTLTITSYFIAQAMSPLFWNPLSERFGRRPIYIITLLVYISASVVLSLSPNYLILIIFRGVQAAGISSGVSMGCAVIRDISNTSERDSFLNFYQAIRNVTIVLGPVIGGALTNFLNFRAIFVFQLSIAISVLVLIVLFLPESLRRVAGDGSTQLSGIYKPLAYNLSVFQESRQTDEPVAMEVPGQLKFRTFAEPLLLFAEKDIAINLISGGTFFTFWMMVTVSTIGLFHKCFNIGDLYLGLSLIPNALGAIVGSTLMGNLLNHDIILAFSKYKAEHTLPPSATLIMSKLPANFPLEHTRLRRLSWITLVFTISLCGYGFTLAYPAATSRPGWIALPLVVQFLIASSTNAICAIHQTLVTDLWHQNGYASNASSNLVKCILAAFGVGLVQALLDGVGPWSAFLALGLVVMVLVPLPLIQWYWGHNWRAEREAAKAIVERFVKV</sequence>
<feature type="transmembrane region" description="Helical" evidence="6">
    <location>
        <begin position="183"/>
        <end position="206"/>
    </location>
</feature>
<feature type="region of interest" description="Disordered" evidence="5">
    <location>
        <begin position="62"/>
        <end position="95"/>
    </location>
</feature>
<dbReference type="SUPFAM" id="SSF103473">
    <property type="entry name" value="MFS general substrate transporter"/>
    <property type="match status" value="1"/>
</dbReference>
<comment type="caution">
    <text evidence="8">The sequence shown here is derived from an EMBL/GenBank/DDBJ whole genome shotgun (WGS) entry which is preliminary data.</text>
</comment>
<dbReference type="InterPro" id="IPR011701">
    <property type="entry name" value="MFS"/>
</dbReference>
<dbReference type="InterPro" id="IPR036259">
    <property type="entry name" value="MFS_trans_sf"/>
</dbReference>
<evidence type="ECO:0000259" key="7">
    <source>
        <dbReference type="PROSITE" id="PS50850"/>
    </source>
</evidence>
<keyword evidence="4 6" id="KW-0472">Membrane</keyword>
<dbReference type="AlphaFoldDB" id="A0A9P9IU18"/>
<protein>
    <submittedName>
        <fullName evidence="8">Major facilitator superfamily transporter</fullName>
    </submittedName>
</protein>
<feature type="transmembrane region" description="Helical" evidence="6">
    <location>
        <begin position="424"/>
        <end position="448"/>
    </location>
</feature>
<proteinExistence type="predicted"/>
<keyword evidence="2 6" id="KW-0812">Transmembrane</keyword>
<evidence type="ECO:0000256" key="1">
    <source>
        <dbReference type="ARBA" id="ARBA00004141"/>
    </source>
</evidence>
<evidence type="ECO:0000256" key="2">
    <source>
        <dbReference type="ARBA" id="ARBA00022692"/>
    </source>
</evidence>
<name>A0A9P9IU18_9PLEO</name>
<feature type="domain" description="Major facilitator superfamily (MFS) profile" evidence="7">
    <location>
        <begin position="152"/>
        <end position="610"/>
    </location>
</feature>
<feature type="transmembrane region" description="Helical" evidence="6">
    <location>
        <begin position="490"/>
        <end position="513"/>
    </location>
</feature>
<feature type="transmembrane region" description="Helical" evidence="6">
    <location>
        <begin position="390"/>
        <end position="412"/>
    </location>
</feature>
<organism evidence="8 9">
    <name type="scientific">Dendryphion nanum</name>
    <dbReference type="NCBI Taxonomy" id="256645"/>
    <lineage>
        <taxon>Eukaryota</taxon>
        <taxon>Fungi</taxon>
        <taxon>Dikarya</taxon>
        <taxon>Ascomycota</taxon>
        <taxon>Pezizomycotina</taxon>
        <taxon>Dothideomycetes</taxon>
        <taxon>Pleosporomycetidae</taxon>
        <taxon>Pleosporales</taxon>
        <taxon>Torulaceae</taxon>
        <taxon>Dendryphion</taxon>
    </lineage>
</organism>
<evidence type="ECO:0000256" key="6">
    <source>
        <dbReference type="SAM" id="Phobius"/>
    </source>
</evidence>
<keyword evidence="3 6" id="KW-1133">Transmembrane helix</keyword>
<dbReference type="Proteomes" id="UP000700596">
    <property type="component" value="Unassembled WGS sequence"/>
</dbReference>
<dbReference type="PROSITE" id="PS50850">
    <property type="entry name" value="MFS"/>
    <property type="match status" value="1"/>
</dbReference>
<evidence type="ECO:0000313" key="8">
    <source>
        <dbReference type="EMBL" id="KAH7132376.1"/>
    </source>
</evidence>
<dbReference type="Gene3D" id="1.20.1720.10">
    <property type="entry name" value="Multidrug resistance protein D"/>
    <property type="match status" value="1"/>
</dbReference>
<reference evidence="8" key="1">
    <citation type="journal article" date="2021" name="Nat. Commun.">
        <title>Genetic determinants of endophytism in the Arabidopsis root mycobiome.</title>
        <authorList>
            <person name="Mesny F."/>
            <person name="Miyauchi S."/>
            <person name="Thiergart T."/>
            <person name="Pickel B."/>
            <person name="Atanasova L."/>
            <person name="Karlsson M."/>
            <person name="Huettel B."/>
            <person name="Barry K.W."/>
            <person name="Haridas S."/>
            <person name="Chen C."/>
            <person name="Bauer D."/>
            <person name="Andreopoulos W."/>
            <person name="Pangilinan J."/>
            <person name="LaButti K."/>
            <person name="Riley R."/>
            <person name="Lipzen A."/>
            <person name="Clum A."/>
            <person name="Drula E."/>
            <person name="Henrissat B."/>
            <person name="Kohler A."/>
            <person name="Grigoriev I.V."/>
            <person name="Martin F.M."/>
            <person name="Hacquard S."/>
        </authorList>
    </citation>
    <scope>NUCLEOTIDE SEQUENCE</scope>
    <source>
        <strain evidence="8">MPI-CAGE-CH-0243</strain>
    </source>
</reference>
<evidence type="ECO:0000256" key="4">
    <source>
        <dbReference type="ARBA" id="ARBA00023136"/>
    </source>
</evidence>
<feature type="transmembrane region" description="Helical" evidence="6">
    <location>
        <begin position="218"/>
        <end position="235"/>
    </location>
</feature>
<feature type="transmembrane region" description="Helical" evidence="6">
    <location>
        <begin position="561"/>
        <end position="579"/>
    </location>
</feature>
<keyword evidence="9" id="KW-1185">Reference proteome</keyword>
<feature type="transmembrane region" description="Helical" evidence="6">
    <location>
        <begin position="150"/>
        <end position="171"/>
    </location>
</feature>
<dbReference type="Pfam" id="PF07690">
    <property type="entry name" value="MFS_1"/>
    <property type="match status" value="1"/>
</dbReference>
<feature type="transmembrane region" description="Helical" evidence="6">
    <location>
        <begin position="585"/>
        <end position="608"/>
    </location>
</feature>
<dbReference type="OrthoDB" id="440553at2759"/>
<evidence type="ECO:0000256" key="3">
    <source>
        <dbReference type="ARBA" id="ARBA00022989"/>
    </source>
</evidence>
<accession>A0A9P9IU18</accession>
<dbReference type="GO" id="GO:0022857">
    <property type="term" value="F:transmembrane transporter activity"/>
    <property type="evidence" value="ECO:0007669"/>
    <property type="project" value="InterPro"/>
</dbReference>
<feature type="transmembrane region" description="Helical" evidence="6">
    <location>
        <begin position="304"/>
        <end position="326"/>
    </location>
</feature>
<comment type="subcellular location">
    <subcellularLocation>
        <location evidence="1">Membrane</location>
        <topology evidence="1">Multi-pass membrane protein</topology>
    </subcellularLocation>
</comment>
<feature type="transmembrane region" description="Helical" evidence="6">
    <location>
        <begin position="519"/>
        <end position="540"/>
    </location>
</feature>
<evidence type="ECO:0000313" key="9">
    <source>
        <dbReference type="Proteomes" id="UP000700596"/>
    </source>
</evidence>
<gene>
    <name evidence="8" type="ORF">B0J11DRAFT_612488</name>
</gene>
<dbReference type="InterPro" id="IPR020846">
    <property type="entry name" value="MFS_dom"/>
</dbReference>
<dbReference type="PANTHER" id="PTHR23502">
    <property type="entry name" value="MAJOR FACILITATOR SUPERFAMILY"/>
    <property type="match status" value="1"/>
</dbReference>
<dbReference type="GO" id="GO:0005886">
    <property type="term" value="C:plasma membrane"/>
    <property type="evidence" value="ECO:0007669"/>
    <property type="project" value="TreeGrafter"/>
</dbReference>